<name>A0A7R9PES7_TIMCA</name>
<gene>
    <name evidence="1" type="ORF">TCMB3V08_LOCUS12730</name>
</gene>
<reference evidence="1" key="1">
    <citation type="submission" date="2020-11" db="EMBL/GenBank/DDBJ databases">
        <authorList>
            <person name="Tran Van P."/>
        </authorList>
    </citation>
    <scope>NUCLEOTIDE SEQUENCE</scope>
</reference>
<dbReference type="EMBL" id="OE197594">
    <property type="protein sequence ID" value="CAD7580197.1"/>
    <property type="molecule type" value="Genomic_DNA"/>
</dbReference>
<proteinExistence type="predicted"/>
<sequence length="31" mass="3581">MVPTGAVHVTRPVPRKVWMTSVLLYQVQIHH</sequence>
<accession>A0A7R9PES7</accession>
<dbReference type="AlphaFoldDB" id="A0A7R9PES7"/>
<protein>
    <submittedName>
        <fullName evidence="1">(California timema) hypothetical protein</fullName>
    </submittedName>
</protein>
<organism evidence="1">
    <name type="scientific">Timema californicum</name>
    <name type="common">California timema</name>
    <name type="synonym">Walking stick</name>
    <dbReference type="NCBI Taxonomy" id="61474"/>
    <lineage>
        <taxon>Eukaryota</taxon>
        <taxon>Metazoa</taxon>
        <taxon>Ecdysozoa</taxon>
        <taxon>Arthropoda</taxon>
        <taxon>Hexapoda</taxon>
        <taxon>Insecta</taxon>
        <taxon>Pterygota</taxon>
        <taxon>Neoptera</taxon>
        <taxon>Polyneoptera</taxon>
        <taxon>Phasmatodea</taxon>
        <taxon>Timematodea</taxon>
        <taxon>Timematoidea</taxon>
        <taxon>Timematidae</taxon>
        <taxon>Timema</taxon>
    </lineage>
</organism>
<evidence type="ECO:0000313" key="1">
    <source>
        <dbReference type="EMBL" id="CAD7580197.1"/>
    </source>
</evidence>